<evidence type="ECO:0000313" key="9">
    <source>
        <dbReference type="EMBL" id="PVX57927.1"/>
    </source>
</evidence>
<dbReference type="Gene3D" id="3.10.50.40">
    <property type="match status" value="1"/>
</dbReference>
<organism evidence="9 10">
    <name type="scientific">Hallella colorans</name>
    <dbReference type="NCBI Taxonomy" id="1703337"/>
    <lineage>
        <taxon>Bacteria</taxon>
        <taxon>Pseudomonadati</taxon>
        <taxon>Bacteroidota</taxon>
        <taxon>Bacteroidia</taxon>
        <taxon>Bacteroidales</taxon>
        <taxon>Prevotellaceae</taxon>
        <taxon>Hallella</taxon>
    </lineage>
</organism>
<comment type="catalytic activity">
    <reaction evidence="1 6 7">
        <text>[protein]-peptidylproline (omega=180) = [protein]-peptidylproline (omega=0)</text>
        <dbReference type="Rhea" id="RHEA:16237"/>
        <dbReference type="Rhea" id="RHEA-COMP:10747"/>
        <dbReference type="Rhea" id="RHEA-COMP:10748"/>
        <dbReference type="ChEBI" id="CHEBI:83833"/>
        <dbReference type="ChEBI" id="CHEBI:83834"/>
        <dbReference type="EC" id="5.2.1.8"/>
    </reaction>
</comment>
<dbReference type="SUPFAM" id="SSF54534">
    <property type="entry name" value="FKBP-like"/>
    <property type="match status" value="1"/>
</dbReference>
<keyword evidence="5 6" id="KW-0413">Isomerase</keyword>
<dbReference type="PANTHER" id="PTHR43811:SF19">
    <property type="entry name" value="39 KDA FK506-BINDING NUCLEAR PROTEIN"/>
    <property type="match status" value="1"/>
</dbReference>
<evidence type="ECO:0000259" key="8">
    <source>
        <dbReference type="PROSITE" id="PS50059"/>
    </source>
</evidence>
<sequence length="204" mass="22463">MHIITNKTIISMDKISYALGMSIGHQLVQMNATELNVEDFATAVKDVFADKASMSDADAQALVQSFFERKTEEQSKTAKAAGENFLAENGCKEGVVTLPSGLQYQVLREGNGRKPKATDQVECHYEGTLINGQVFDSSYRRGETATFGLNQVIAGWTEGLQLMQEGAKYRFFIPYTLGYGERGAGQSIPPYATLIFDVELIKVK</sequence>
<reference evidence="9 10" key="1">
    <citation type="submission" date="2018-05" db="EMBL/GenBank/DDBJ databases">
        <title>Genomic Encyclopedia of Type Strains, Phase IV (KMG-IV): sequencing the most valuable type-strain genomes for metagenomic binning, comparative biology and taxonomic classification.</title>
        <authorList>
            <person name="Goeker M."/>
        </authorList>
    </citation>
    <scope>NUCLEOTIDE SEQUENCE [LARGE SCALE GENOMIC DNA]</scope>
    <source>
        <strain evidence="9 10">DSM 100333</strain>
    </source>
</reference>
<keyword evidence="4 6" id="KW-0697">Rotamase</keyword>
<dbReference type="InterPro" id="IPR001179">
    <property type="entry name" value="PPIase_FKBP_dom"/>
</dbReference>
<dbReference type="FunFam" id="3.10.50.40:FF:000045">
    <property type="entry name" value="Peptidyl-prolyl cis-trans isomerase"/>
    <property type="match status" value="1"/>
</dbReference>
<dbReference type="EMBL" id="QENY01000003">
    <property type="protein sequence ID" value="PVX57927.1"/>
    <property type="molecule type" value="Genomic_DNA"/>
</dbReference>
<evidence type="ECO:0000256" key="4">
    <source>
        <dbReference type="ARBA" id="ARBA00023110"/>
    </source>
</evidence>
<dbReference type="GO" id="GO:0006457">
    <property type="term" value="P:protein folding"/>
    <property type="evidence" value="ECO:0007669"/>
    <property type="project" value="InterPro"/>
</dbReference>
<evidence type="ECO:0000256" key="2">
    <source>
        <dbReference type="ARBA" id="ARBA00006577"/>
    </source>
</evidence>
<accession>A0A2U0UJV1</accession>
<dbReference type="InterPro" id="IPR000774">
    <property type="entry name" value="PPIase_FKBP_N"/>
</dbReference>
<comment type="caution">
    <text evidence="9">The sequence shown here is derived from an EMBL/GenBank/DDBJ whole genome shotgun (WGS) entry which is preliminary data.</text>
</comment>
<keyword evidence="10" id="KW-1185">Reference proteome</keyword>
<keyword evidence="3" id="KW-0732">Signal</keyword>
<protein>
    <recommendedName>
        <fullName evidence="7">Peptidyl-prolyl cis-trans isomerase</fullName>
        <ecNumber evidence="7">5.2.1.8</ecNumber>
    </recommendedName>
</protein>
<evidence type="ECO:0000256" key="3">
    <source>
        <dbReference type="ARBA" id="ARBA00022729"/>
    </source>
</evidence>
<feature type="domain" description="PPIase FKBP-type" evidence="8">
    <location>
        <begin position="118"/>
        <end position="204"/>
    </location>
</feature>
<dbReference type="Proteomes" id="UP000245870">
    <property type="component" value="Unassembled WGS sequence"/>
</dbReference>
<proteinExistence type="inferred from homology"/>
<dbReference type="Gene3D" id="1.10.287.460">
    <property type="entry name" value="Peptidyl-prolyl cis-trans isomerase, FKBP-type, N-terminal domain"/>
    <property type="match status" value="1"/>
</dbReference>
<comment type="similarity">
    <text evidence="2 7">Belongs to the FKBP-type PPIase family.</text>
</comment>
<dbReference type="EC" id="5.2.1.8" evidence="7"/>
<dbReference type="Pfam" id="PF00254">
    <property type="entry name" value="FKBP_C"/>
    <property type="match status" value="1"/>
</dbReference>
<dbReference type="InterPro" id="IPR046357">
    <property type="entry name" value="PPIase_dom_sf"/>
</dbReference>
<dbReference type="PANTHER" id="PTHR43811">
    <property type="entry name" value="FKBP-TYPE PEPTIDYL-PROLYL CIS-TRANS ISOMERASE FKPA"/>
    <property type="match status" value="1"/>
</dbReference>
<evidence type="ECO:0000256" key="1">
    <source>
        <dbReference type="ARBA" id="ARBA00000971"/>
    </source>
</evidence>
<name>A0A2U0UJV1_9BACT</name>
<gene>
    <name evidence="9" type="ORF">C7379_10350</name>
</gene>
<evidence type="ECO:0000256" key="7">
    <source>
        <dbReference type="RuleBase" id="RU003915"/>
    </source>
</evidence>
<dbReference type="Pfam" id="PF01346">
    <property type="entry name" value="FKBP_N"/>
    <property type="match status" value="1"/>
</dbReference>
<dbReference type="InterPro" id="IPR036944">
    <property type="entry name" value="PPIase_FKBP_N_sf"/>
</dbReference>
<evidence type="ECO:0000313" key="10">
    <source>
        <dbReference type="Proteomes" id="UP000245870"/>
    </source>
</evidence>
<dbReference type="PROSITE" id="PS50059">
    <property type="entry name" value="FKBP_PPIASE"/>
    <property type="match status" value="1"/>
</dbReference>
<evidence type="ECO:0000256" key="5">
    <source>
        <dbReference type="ARBA" id="ARBA00023235"/>
    </source>
</evidence>
<dbReference type="AlphaFoldDB" id="A0A2U0UJV1"/>
<evidence type="ECO:0000256" key="6">
    <source>
        <dbReference type="PROSITE-ProRule" id="PRU00277"/>
    </source>
</evidence>
<dbReference type="GO" id="GO:0003755">
    <property type="term" value="F:peptidyl-prolyl cis-trans isomerase activity"/>
    <property type="evidence" value="ECO:0007669"/>
    <property type="project" value="UniProtKB-UniRule"/>
</dbReference>